<comment type="catalytic activity">
    <reaction evidence="1">
        <text>S-ubiquitinyl-[E2 ubiquitin-conjugating enzyme]-L-cysteine + [acceptor protein]-L-lysine = [E2 ubiquitin-conjugating enzyme]-L-cysteine + N(6)-ubiquitinyl-[acceptor protein]-L-lysine.</text>
        <dbReference type="EC" id="2.3.2.27"/>
    </reaction>
</comment>
<evidence type="ECO:0000256" key="12">
    <source>
        <dbReference type="ARBA" id="ARBA00022786"/>
    </source>
</evidence>
<dbReference type="GO" id="GO:0061630">
    <property type="term" value="F:ubiquitin protein ligase activity"/>
    <property type="evidence" value="ECO:0007669"/>
    <property type="project" value="UniProtKB-EC"/>
</dbReference>
<dbReference type="PROSITE" id="PS00518">
    <property type="entry name" value="ZF_RING_1"/>
    <property type="match status" value="1"/>
</dbReference>
<comment type="subcellular location">
    <subcellularLocation>
        <location evidence="2">Peroxisome membrane</location>
        <topology evidence="2">Multi-pass membrane protein</topology>
    </subcellularLocation>
</comment>
<dbReference type="SMART" id="SM00184">
    <property type="entry name" value="RING"/>
    <property type="match status" value="1"/>
</dbReference>
<evidence type="ECO:0000313" key="22">
    <source>
        <dbReference type="Proteomes" id="UP001153069"/>
    </source>
</evidence>
<evidence type="ECO:0000256" key="10">
    <source>
        <dbReference type="ARBA" id="ARBA00022723"/>
    </source>
</evidence>
<evidence type="ECO:0000313" key="21">
    <source>
        <dbReference type="EMBL" id="CAB9507135.1"/>
    </source>
</evidence>
<name>A0A9N8DRR8_9STRA</name>
<organism evidence="21 22">
    <name type="scientific">Seminavis robusta</name>
    <dbReference type="NCBI Taxonomy" id="568900"/>
    <lineage>
        <taxon>Eukaryota</taxon>
        <taxon>Sar</taxon>
        <taxon>Stramenopiles</taxon>
        <taxon>Ochrophyta</taxon>
        <taxon>Bacillariophyta</taxon>
        <taxon>Bacillariophyceae</taxon>
        <taxon>Bacillariophycidae</taxon>
        <taxon>Naviculales</taxon>
        <taxon>Naviculaceae</taxon>
        <taxon>Seminavis</taxon>
    </lineage>
</organism>
<dbReference type="InterPro" id="IPR013083">
    <property type="entry name" value="Znf_RING/FYVE/PHD"/>
</dbReference>
<evidence type="ECO:0000256" key="6">
    <source>
        <dbReference type="ARBA" id="ARBA00022448"/>
    </source>
</evidence>
<evidence type="ECO:0000256" key="13">
    <source>
        <dbReference type="ARBA" id="ARBA00022833"/>
    </source>
</evidence>
<dbReference type="GO" id="GO:0005778">
    <property type="term" value="C:peroxisomal membrane"/>
    <property type="evidence" value="ECO:0007669"/>
    <property type="project" value="UniProtKB-SubCell"/>
</dbReference>
<evidence type="ECO:0000256" key="3">
    <source>
        <dbReference type="ARBA" id="ARBA00004906"/>
    </source>
</evidence>
<accession>A0A9N8DRR8</accession>
<evidence type="ECO:0000256" key="14">
    <source>
        <dbReference type="ARBA" id="ARBA00022927"/>
    </source>
</evidence>
<feature type="region of interest" description="Disordered" evidence="19">
    <location>
        <begin position="348"/>
        <end position="368"/>
    </location>
</feature>
<keyword evidence="14" id="KW-0653">Protein transport</keyword>
<dbReference type="SUPFAM" id="SSF57850">
    <property type="entry name" value="RING/U-box"/>
    <property type="match status" value="1"/>
</dbReference>
<keyword evidence="11 18" id="KW-0863">Zinc-finger</keyword>
<keyword evidence="22" id="KW-1185">Reference proteome</keyword>
<dbReference type="InterPro" id="IPR017907">
    <property type="entry name" value="Znf_RING_CS"/>
</dbReference>
<dbReference type="OrthoDB" id="49171at2759"/>
<evidence type="ECO:0000256" key="1">
    <source>
        <dbReference type="ARBA" id="ARBA00000900"/>
    </source>
</evidence>
<comment type="caution">
    <text evidence="21">The sequence shown here is derived from an EMBL/GenBank/DDBJ whole genome shotgun (WGS) entry which is preliminary data.</text>
</comment>
<evidence type="ECO:0000256" key="5">
    <source>
        <dbReference type="ARBA" id="ARBA00012483"/>
    </source>
</evidence>
<sequence length="456" mass="50315">MASPPPLQNNHLFNGRLEFVPDGLLALAKDARYVKECQALFQQVISSVLPRRRHALAEQESWILASLLCLALGLRQTSKGTTLGMETVGLRFSNGASRWKLVASTLVALSWAYAFSAHNRTSSHDNDAISSGTTTRTTNNGATNPSAMLSADTQQNDELLRGVSRREFHERQRQAMLRRANQAASAATSNNHQGEIIINSTERAPSSVSTTQQTSIPEWATTLRKKLKSVLLLLARVLASAALSPFEGPHMLQAETNQQQQQLRNEPSIHQAGRWLAKLQLAHFCWTGLYPSWIHRFSGLSMVPTSPTRLYHQPTTSRLVGLLLASQLVATAVQASASATSRWMLMREQAAQQSTSSSSSERHPQHQPSVIFQSARTIDDGASSAEFNNNTDSKRRSICSICNMERQNPSAPSSCGHVFCWKCLLQWVSGIRPECPLCRAACRPQDIVALYNYSPN</sequence>
<evidence type="ECO:0000256" key="11">
    <source>
        <dbReference type="ARBA" id="ARBA00022771"/>
    </source>
</evidence>
<feature type="compositionally biased region" description="Low complexity" evidence="19">
    <location>
        <begin position="132"/>
        <end position="144"/>
    </location>
</feature>
<keyword evidence="17" id="KW-0576">Peroxisome</keyword>
<dbReference type="InterPro" id="IPR025654">
    <property type="entry name" value="PEX2/10"/>
</dbReference>
<dbReference type="PROSITE" id="PS50089">
    <property type="entry name" value="ZF_RING_2"/>
    <property type="match status" value="1"/>
</dbReference>
<proteinExistence type="inferred from homology"/>
<evidence type="ECO:0000256" key="8">
    <source>
        <dbReference type="ARBA" id="ARBA00022679"/>
    </source>
</evidence>
<dbReference type="InterPro" id="IPR018957">
    <property type="entry name" value="Znf_C3HC4_RING-type"/>
</dbReference>
<keyword evidence="6" id="KW-0813">Transport</keyword>
<dbReference type="GO" id="GO:0008270">
    <property type="term" value="F:zinc ion binding"/>
    <property type="evidence" value="ECO:0007669"/>
    <property type="project" value="UniProtKB-KW"/>
</dbReference>
<dbReference type="Gene3D" id="3.30.40.10">
    <property type="entry name" value="Zinc/RING finger domain, C3HC4 (zinc finger)"/>
    <property type="match status" value="1"/>
</dbReference>
<evidence type="ECO:0000256" key="9">
    <source>
        <dbReference type="ARBA" id="ARBA00022692"/>
    </source>
</evidence>
<evidence type="ECO:0000256" key="2">
    <source>
        <dbReference type="ARBA" id="ARBA00004585"/>
    </source>
</evidence>
<evidence type="ECO:0000256" key="15">
    <source>
        <dbReference type="ARBA" id="ARBA00022989"/>
    </source>
</evidence>
<dbReference type="Proteomes" id="UP001153069">
    <property type="component" value="Unassembled WGS sequence"/>
</dbReference>
<keyword evidence="15" id="KW-1133">Transmembrane helix</keyword>
<keyword evidence="16" id="KW-0472">Membrane</keyword>
<evidence type="ECO:0000256" key="7">
    <source>
        <dbReference type="ARBA" id="ARBA00022593"/>
    </source>
</evidence>
<dbReference type="PANTHER" id="PTHR23350">
    <property type="entry name" value="PEROXISOME ASSEMBLY PROTEIN 10"/>
    <property type="match status" value="1"/>
</dbReference>
<gene>
    <name evidence="21" type="ORF">SEMRO_294_G110140.1</name>
</gene>
<evidence type="ECO:0000259" key="20">
    <source>
        <dbReference type="PROSITE" id="PS50089"/>
    </source>
</evidence>
<dbReference type="AlphaFoldDB" id="A0A9N8DRR8"/>
<evidence type="ECO:0000256" key="18">
    <source>
        <dbReference type="PROSITE-ProRule" id="PRU00175"/>
    </source>
</evidence>
<reference evidence="21" key="1">
    <citation type="submission" date="2020-06" db="EMBL/GenBank/DDBJ databases">
        <authorList>
            <consortium name="Plant Systems Biology data submission"/>
        </authorList>
    </citation>
    <scope>NUCLEOTIDE SEQUENCE</scope>
    <source>
        <strain evidence="21">D6</strain>
    </source>
</reference>
<evidence type="ECO:0000256" key="17">
    <source>
        <dbReference type="ARBA" id="ARBA00023140"/>
    </source>
</evidence>
<dbReference type="EMBL" id="CAICTM010000293">
    <property type="protein sequence ID" value="CAB9507135.1"/>
    <property type="molecule type" value="Genomic_DNA"/>
</dbReference>
<keyword evidence="10" id="KW-0479">Metal-binding</keyword>
<feature type="compositionally biased region" description="Low complexity" evidence="19">
    <location>
        <begin position="348"/>
        <end position="359"/>
    </location>
</feature>
<keyword evidence="8" id="KW-0808">Transferase</keyword>
<evidence type="ECO:0000256" key="16">
    <source>
        <dbReference type="ARBA" id="ARBA00023136"/>
    </source>
</evidence>
<comment type="pathway">
    <text evidence="3">Protein modification; protein ubiquitination.</text>
</comment>
<dbReference type="Pfam" id="PF00097">
    <property type="entry name" value="zf-C3HC4"/>
    <property type="match status" value="1"/>
</dbReference>
<feature type="domain" description="RING-type" evidence="20">
    <location>
        <begin position="399"/>
        <end position="439"/>
    </location>
</feature>
<keyword evidence="12" id="KW-0833">Ubl conjugation pathway</keyword>
<dbReference type="PANTHER" id="PTHR23350:SF0">
    <property type="entry name" value="PEROXISOME BIOGENESIS FACTOR 10"/>
    <property type="match status" value="1"/>
</dbReference>
<keyword evidence="7" id="KW-0962">Peroxisome biogenesis</keyword>
<evidence type="ECO:0000256" key="19">
    <source>
        <dbReference type="SAM" id="MobiDB-lite"/>
    </source>
</evidence>
<evidence type="ECO:0000256" key="4">
    <source>
        <dbReference type="ARBA" id="ARBA00008704"/>
    </source>
</evidence>
<feature type="region of interest" description="Disordered" evidence="19">
    <location>
        <begin position="121"/>
        <end position="148"/>
    </location>
</feature>
<comment type="similarity">
    <text evidence="4">Belongs to the pex2/pex10/pex12 family.</text>
</comment>
<keyword evidence="13" id="KW-0862">Zinc</keyword>
<keyword evidence="9" id="KW-0812">Transmembrane</keyword>
<protein>
    <recommendedName>
        <fullName evidence="5">RING-type E3 ubiquitin transferase</fullName>
        <ecNumber evidence="5">2.3.2.27</ecNumber>
    </recommendedName>
</protein>
<dbReference type="InterPro" id="IPR001841">
    <property type="entry name" value="Znf_RING"/>
</dbReference>
<dbReference type="EC" id="2.3.2.27" evidence="5"/>
<dbReference type="GO" id="GO:0016558">
    <property type="term" value="P:protein import into peroxisome matrix"/>
    <property type="evidence" value="ECO:0007669"/>
    <property type="project" value="InterPro"/>
</dbReference>